<accession>A0A4Q9P8W7</accession>
<evidence type="ECO:0000313" key="2">
    <source>
        <dbReference type="Proteomes" id="UP000292082"/>
    </source>
</evidence>
<dbReference type="PANTHER" id="PTHR28058">
    <property type="entry name" value="37S RIBOSOMAL PROTEIN MRP51, MITOCHONDRIAL"/>
    <property type="match status" value="1"/>
</dbReference>
<dbReference type="STRING" id="114155.A0A4Q9P8W7"/>
<keyword evidence="1" id="KW-0689">Ribosomal protein</keyword>
<organism evidence="1 2">
    <name type="scientific">Dichomitus squalens</name>
    <dbReference type="NCBI Taxonomy" id="114155"/>
    <lineage>
        <taxon>Eukaryota</taxon>
        <taxon>Fungi</taxon>
        <taxon>Dikarya</taxon>
        <taxon>Basidiomycota</taxon>
        <taxon>Agaricomycotina</taxon>
        <taxon>Agaricomycetes</taxon>
        <taxon>Polyporales</taxon>
        <taxon>Polyporaceae</taxon>
        <taxon>Dichomitus</taxon>
    </lineage>
</organism>
<protein>
    <submittedName>
        <fullName evidence="1">Mitochondrial ribosomal protein subunit-domain-containing protein</fullName>
    </submittedName>
</protein>
<dbReference type="AlphaFoldDB" id="A0A4Q9P8W7"/>
<sequence length="396" mass="45090">MATPPPSQFAALLRRSKFASYDPHIGQVYTAFDGHAARGNFGLKRPLALRRRNAHITVQAVDSREQQTVWRSAEQENRWIRMWDEVGVRPKLENLTKWEQKVGTLGAEVSFLADSEFVHQEAVEAQKEDGLYEELAEEEEEELVKKSYAVPNLDAMSEKEFEQYLEHLRSLRPAFHNFLRKKYKNHPISSKTLFQHSLRGGDDFREFLESHAYQEYHKKHPRYIEQQPHRYAGLSYSHAPDVQTFNTTKPHVGRILGDLGTDRQAQFYAVASAGMTSRLTVGSKGEEGNQIITLRFTGATLASTPEVVGARPEGLEGASLRTSVRVDGPTVPYKSGTNPHPPGTREYVAYLEKKQRDHSVSMTSQPRPKQVDFTPQDHNIPAQRLLNVLHNMSFKE</sequence>
<dbReference type="Pfam" id="PF11709">
    <property type="entry name" value="Mit_ribos_Mrp51"/>
    <property type="match status" value="1"/>
</dbReference>
<name>A0A4Q9P8W7_9APHY</name>
<keyword evidence="2" id="KW-1185">Reference proteome</keyword>
<dbReference type="PANTHER" id="PTHR28058:SF1">
    <property type="entry name" value="SMALL RIBOSOMAL SUBUNIT PROTEIN BS1M"/>
    <property type="match status" value="1"/>
</dbReference>
<keyword evidence="1" id="KW-0687">Ribonucleoprotein</keyword>
<proteinExistence type="predicted"/>
<dbReference type="EMBL" id="ML145084">
    <property type="protein sequence ID" value="TBU65424.1"/>
    <property type="molecule type" value="Genomic_DNA"/>
</dbReference>
<dbReference type="InterPro" id="IPR016712">
    <property type="entry name" value="Rbsml_bS1m-like"/>
</dbReference>
<dbReference type="GO" id="GO:0005840">
    <property type="term" value="C:ribosome"/>
    <property type="evidence" value="ECO:0007669"/>
    <property type="project" value="UniProtKB-KW"/>
</dbReference>
<dbReference type="Proteomes" id="UP000292082">
    <property type="component" value="Unassembled WGS sequence"/>
</dbReference>
<reference evidence="1 2" key="1">
    <citation type="submission" date="2019-01" db="EMBL/GenBank/DDBJ databases">
        <title>Draft genome sequences of three monokaryotic isolates of the white-rot basidiomycete fungus Dichomitus squalens.</title>
        <authorList>
            <consortium name="DOE Joint Genome Institute"/>
            <person name="Lopez S.C."/>
            <person name="Andreopoulos B."/>
            <person name="Pangilinan J."/>
            <person name="Lipzen A."/>
            <person name="Riley R."/>
            <person name="Ahrendt S."/>
            <person name="Ng V."/>
            <person name="Barry K."/>
            <person name="Daum C."/>
            <person name="Grigoriev I.V."/>
            <person name="Hilden K.S."/>
            <person name="Makela M.R."/>
            <person name="de Vries R.P."/>
        </authorList>
    </citation>
    <scope>NUCLEOTIDE SEQUENCE [LARGE SCALE GENOMIC DNA]</scope>
    <source>
        <strain evidence="1 2">CBS 464.89</strain>
    </source>
</reference>
<gene>
    <name evidence="1" type="ORF">BD310DRAFT_911323</name>
</gene>
<evidence type="ECO:0000313" key="1">
    <source>
        <dbReference type="EMBL" id="TBU65424.1"/>
    </source>
</evidence>